<dbReference type="Pfam" id="PF02872">
    <property type="entry name" value="5_nucleotid_C"/>
    <property type="match status" value="1"/>
</dbReference>
<gene>
    <name evidence="5" type="ORF">HMPREF9698_00652</name>
</gene>
<evidence type="ECO:0008006" key="7">
    <source>
        <dbReference type="Google" id="ProtNLM"/>
    </source>
</evidence>
<feature type="region of interest" description="Disordered" evidence="2">
    <location>
        <begin position="38"/>
        <end position="223"/>
    </location>
</feature>
<dbReference type="Proteomes" id="UP000009875">
    <property type="component" value="Unassembled WGS sequence"/>
</dbReference>
<protein>
    <recommendedName>
        <fullName evidence="7">LPXTG-domain-containing protein cell wall anchor domain</fullName>
    </recommendedName>
</protein>
<sequence length="907" mass="97284">MKQQNEGVHRKVLRKVKKHFVAVTLSGLVLAGISAQDVQAQEGQASDGSNLGQGLASDQTPEGSDDEVLANLSQAQADDQAQGVLNAPASDEGEVTDDQVTASPAESGQALANPEPDQGVSDQEPGQAADRGQEVSDQDQASQGQADDQGQEAASNPVAEGESSEGETEETPSQDQTADSDADQGQDQESPVQAEASPEVSLDHAPNLKLPPVPERPAGTRRATIGFTNDLHGRITRQGESDYDMGLGHIKTIFDAYRQLADEFLLLDAGDTVHGTTLVNLTEGENIIRLMNEMGYHAMTTGNHEYNYGFDRLKELEEEADFEFVASNVKDTEGNDLFKSFTEWEVFGEKIGIIGLATQGTYTSTHPNNVEGIVFTDEVQAISDQIEALSEEFSKFIVLSHVGYGVDQEIARQNPEVELIIGGHSHTPVIGGAYVDGNDKTLITQAWEHGKLIGLVHLDFDENGNIVQKTAQHLTLAENLDQILEDLPSSTVGNPEDILAVEGSEEDPVIKEMLEEIQAEVERELGEVIGSTSVVLNGERDFVRRGETNLGNLITDAVREFTGAEIAFINGGGIRASIDAGEITLGDVVSVLPFINLVETVNVPGSVILEALEHGSRQYPEQNGGFLHASGLKYIVDATREPGQRVVYVEVNGEVLDPDRTYNLATNDFLLAGGDGYTMFADYDVELVTGELFSDVLINYIRQQDGPIAPETEGRITVSDEALDADSLARLVAEITDRDDLEGQIPDESETDPDGEVESPDEDGQTPGDDQEVEDPEEDGQKPGDDSQTSDDDLTPVPADPQEDDQVVVPADYERAAKALDQVLAEIEKAFGPDFVASLLANASLEELAELADRYQAGQVTAEDLSQVAETSQKAGQTLPDTATAGWLLGALGLLSLSGGLVLTKKD</sequence>
<name>K9ESE7_9LACT</name>
<dbReference type="InterPro" id="IPR029052">
    <property type="entry name" value="Metallo-depent_PP-like"/>
</dbReference>
<evidence type="ECO:0000256" key="2">
    <source>
        <dbReference type="SAM" id="MobiDB-lite"/>
    </source>
</evidence>
<comment type="caution">
    <text evidence="5">The sequence shown here is derived from an EMBL/GenBank/DDBJ whole genome shotgun (WGS) entry which is preliminary data.</text>
</comment>
<accession>K9ESE7</accession>
<dbReference type="HOGENOM" id="CLU_360464_0_0_9"/>
<dbReference type="Gene3D" id="3.60.21.10">
    <property type="match status" value="1"/>
</dbReference>
<dbReference type="GO" id="GO:0016787">
    <property type="term" value="F:hydrolase activity"/>
    <property type="evidence" value="ECO:0007669"/>
    <property type="project" value="InterPro"/>
</dbReference>
<feature type="region of interest" description="Disordered" evidence="2">
    <location>
        <begin position="736"/>
        <end position="805"/>
    </location>
</feature>
<evidence type="ECO:0000313" key="5">
    <source>
        <dbReference type="EMBL" id="EKU93857.1"/>
    </source>
</evidence>
<dbReference type="InterPro" id="IPR008334">
    <property type="entry name" value="5'-Nucleotdase_C"/>
</dbReference>
<proteinExistence type="predicted"/>
<keyword evidence="6" id="KW-1185">Reference proteome</keyword>
<dbReference type="Gene3D" id="3.90.780.10">
    <property type="entry name" value="5'-Nucleotidase, C-terminal domain"/>
    <property type="match status" value="1"/>
</dbReference>
<dbReference type="PANTHER" id="PTHR11575:SF24">
    <property type="entry name" value="5'-NUCLEOTIDASE"/>
    <property type="match status" value="1"/>
</dbReference>
<feature type="compositionally biased region" description="Low complexity" evidence="2">
    <location>
        <begin position="138"/>
        <end position="155"/>
    </location>
</feature>
<feature type="compositionally biased region" description="Acidic residues" evidence="2">
    <location>
        <begin position="162"/>
        <end position="186"/>
    </location>
</feature>
<evidence type="ECO:0000259" key="3">
    <source>
        <dbReference type="Pfam" id="PF00149"/>
    </source>
</evidence>
<dbReference type="SUPFAM" id="SSF55816">
    <property type="entry name" value="5'-nucleotidase (syn. UDP-sugar hydrolase), C-terminal domain"/>
    <property type="match status" value="1"/>
</dbReference>
<dbReference type="EMBL" id="AGXA01000014">
    <property type="protein sequence ID" value="EKU93857.1"/>
    <property type="molecule type" value="Genomic_DNA"/>
</dbReference>
<feature type="compositionally biased region" description="Acidic residues" evidence="2">
    <location>
        <begin position="737"/>
        <end position="778"/>
    </location>
</feature>
<reference evidence="5 6" key="1">
    <citation type="submission" date="2012-09" db="EMBL/GenBank/DDBJ databases">
        <title>The Genome Sequence of Alloiococcus otitis ATCC 51267.</title>
        <authorList>
            <consortium name="The Broad Institute Genome Sequencing Platform"/>
            <person name="Earl A."/>
            <person name="Ward D."/>
            <person name="Feldgarden M."/>
            <person name="Gevers D."/>
            <person name="Huys G."/>
            <person name="Walker B."/>
            <person name="Young S.K."/>
            <person name="Zeng Q."/>
            <person name="Gargeya S."/>
            <person name="Fitzgerald M."/>
            <person name="Haas B."/>
            <person name="Abouelleil A."/>
            <person name="Alvarado L."/>
            <person name="Arachchi H.M."/>
            <person name="Berlin A.M."/>
            <person name="Chapman S.B."/>
            <person name="Goldberg J."/>
            <person name="Griggs A."/>
            <person name="Gujja S."/>
            <person name="Hansen M."/>
            <person name="Howarth C."/>
            <person name="Imamovic A."/>
            <person name="Larimer J."/>
            <person name="McCowen C."/>
            <person name="Montmayeur A."/>
            <person name="Murphy C."/>
            <person name="Neiman D."/>
            <person name="Pearson M."/>
            <person name="Priest M."/>
            <person name="Roberts A."/>
            <person name="Saif S."/>
            <person name="Shea T."/>
            <person name="Sisk P."/>
            <person name="Sykes S."/>
            <person name="Wortman J."/>
            <person name="Nusbaum C."/>
            <person name="Birren B."/>
        </authorList>
    </citation>
    <scope>NUCLEOTIDE SEQUENCE [LARGE SCALE GENOMIC DNA]</scope>
    <source>
        <strain evidence="5 6">ATCC 51267</strain>
    </source>
</reference>
<evidence type="ECO:0000313" key="6">
    <source>
        <dbReference type="Proteomes" id="UP000009875"/>
    </source>
</evidence>
<feature type="compositionally biased region" description="Polar residues" evidence="2">
    <location>
        <begin position="38"/>
        <end position="62"/>
    </location>
</feature>
<dbReference type="RefSeq" id="WP_003777347.1">
    <property type="nucleotide sequence ID" value="NZ_JH992958.1"/>
</dbReference>
<dbReference type="PATRIC" id="fig|883081.3.peg.653"/>
<dbReference type="InterPro" id="IPR036907">
    <property type="entry name" value="5'-Nucleotdase_C_sf"/>
</dbReference>
<keyword evidence="1" id="KW-0732">Signal</keyword>
<dbReference type="InterPro" id="IPR004843">
    <property type="entry name" value="Calcineurin-like_PHP"/>
</dbReference>
<evidence type="ECO:0000256" key="1">
    <source>
        <dbReference type="ARBA" id="ARBA00022729"/>
    </source>
</evidence>
<dbReference type="PRINTS" id="PR01607">
    <property type="entry name" value="APYRASEFAMLY"/>
</dbReference>
<dbReference type="AlphaFoldDB" id="K9ESE7"/>
<dbReference type="STRING" id="883081.HMPREF9698_00652"/>
<evidence type="ECO:0000259" key="4">
    <source>
        <dbReference type="Pfam" id="PF02872"/>
    </source>
</evidence>
<dbReference type="InterPro" id="IPR006179">
    <property type="entry name" value="5_nucleotidase/apyrase"/>
</dbReference>
<dbReference type="GO" id="GO:0009166">
    <property type="term" value="P:nucleotide catabolic process"/>
    <property type="evidence" value="ECO:0007669"/>
    <property type="project" value="InterPro"/>
</dbReference>
<organism evidence="5 6">
    <name type="scientific">Alloiococcus otitis ATCC 51267</name>
    <dbReference type="NCBI Taxonomy" id="883081"/>
    <lineage>
        <taxon>Bacteria</taxon>
        <taxon>Bacillati</taxon>
        <taxon>Bacillota</taxon>
        <taxon>Bacilli</taxon>
        <taxon>Lactobacillales</taxon>
        <taxon>Carnobacteriaceae</taxon>
        <taxon>Alloiococcus</taxon>
    </lineage>
</organism>
<dbReference type="eggNOG" id="COG0737">
    <property type="taxonomic scope" value="Bacteria"/>
</dbReference>
<feature type="domain" description="Calcineurin-like phosphoesterase" evidence="3">
    <location>
        <begin position="224"/>
        <end position="428"/>
    </location>
</feature>
<dbReference type="PANTHER" id="PTHR11575">
    <property type="entry name" value="5'-NUCLEOTIDASE-RELATED"/>
    <property type="match status" value="1"/>
</dbReference>
<dbReference type="SUPFAM" id="SSF56300">
    <property type="entry name" value="Metallo-dependent phosphatases"/>
    <property type="match status" value="1"/>
</dbReference>
<dbReference type="Pfam" id="PF00149">
    <property type="entry name" value="Metallophos"/>
    <property type="match status" value="1"/>
</dbReference>
<feature type="domain" description="5'-Nucleotidase C-terminal" evidence="4">
    <location>
        <begin position="528"/>
        <end position="681"/>
    </location>
</feature>